<feature type="compositionally biased region" description="Low complexity" evidence="1">
    <location>
        <begin position="123"/>
        <end position="133"/>
    </location>
</feature>
<protein>
    <submittedName>
        <fullName evidence="2">Uncharacterized protein</fullName>
    </submittedName>
</protein>
<name>A0A0M9AAG6_9HYME</name>
<evidence type="ECO:0000256" key="1">
    <source>
        <dbReference type="SAM" id="MobiDB-lite"/>
    </source>
</evidence>
<proteinExistence type="predicted"/>
<reference evidence="2 3" key="1">
    <citation type="submission" date="2015-07" db="EMBL/GenBank/DDBJ databases">
        <title>The genome of Melipona quadrifasciata.</title>
        <authorList>
            <person name="Pan H."/>
            <person name="Kapheim K."/>
        </authorList>
    </citation>
    <scope>NUCLEOTIDE SEQUENCE [LARGE SCALE GENOMIC DNA]</scope>
    <source>
        <strain evidence="2">0111107301</strain>
        <tissue evidence="2">Whole body</tissue>
    </source>
</reference>
<keyword evidence="3" id="KW-1185">Reference proteome</keyword>
<dbReference type="AlphaFoldDB" id="A0A0M9AAG6"/>
<evidence type="ECO:0000313" key="2">
    <source>
        <dbReference type="EMBL" id="KOX80510.1"/>
    </source>
</evidence>
<feature type="region of interest" description="Disordered" evidence="1">
    <location>
        <begin position="103"/>
        <end position="133"/>
    </location>
</feature>
<gene>
    <name evidence="2" type="ORF">WN51_12993</name>
</gene>
<sequence length="133" mass="14545">MLWKDFRLGVGVREKAIVLRFVSESLPKTHPVGALMAATPYPRRLLLQLPAKLDGPCILAVLPHFALFNVRDRPLHYPLPSVNDTEMRRLVVALRPMEESGADSGISKEVIAGHHHQDREEGAAAAGASSPPV</sequence>
<organism evidence="2 3">
    <name type="scientific">Melipona quadrifasciata</name>
    <dbReference type="NCBI Taxonomy" id="166423"/>
    <lineage>
        <taxon>Eukaryota</taxon>
        <taxon>Metazoa</taxon>
        <taxon>Ecdysozoa</taxon>
        <taxon>Arthropoda</taxon>
        <taxon>Hexapoda</taxon>
        <taxon>Insecta</taxon>
        <taxon>Pterygota</taxon>
        <taxon>Neoptera</taxon>
        <taxon>Endopterygota</taxon>
        <taxon>Hymenoptera</taxon>
        <taxon>Apocrita</taxon>
        <taxon>Aculeata</taxon>
        <taxon>Apoidea</taxon>
        <taxon>Anthophila</taxon>
        <taxon>Apidae</taxon>
        <taxon>Melipona</taxon>
    </lineage>
</organism>
<evidence type="ECO:0000313" key="3">
    <source>
        <dbReference type="Proteomes" id="UP000053105"/>
    </source>
</evidence>
<dbReference type="Proteomes" id="UP000053105">
    <property type="component" value="Unassembled WGS sequence"/>
</dbReference>
<dbReference type="EMBL" id="KQ435700">
    <property type="protein sequence ID" value="KOX80510.1"/>
    <property type="molecule type" value="Genomic_DNA"/>
</dbReference>
<feature type="compositionally biased region" description="Basic and acidic residues" evidence="1">
    <location>
        <begin position="111"/>
        <end position="122"/>
    </location>
</feature>
<accession>A0A0M9AAG6</accession>